<dbReference type="Proteomes" id="UP001179121">
    <property type="component" value="Chromosome"/>
</dbReference>
<evidence type="ECO:0000313" key="3">
    <source>
        <dbReference type="EMBL" id="CAI4031197.1"/>
    </source>
</evidence>
<evidence type="ECO:0008006" key="5">
    <source>
        <dbReference type="Google" id="ProtNLM"/>
    </source>
</evidence>
<dbReference type="AlphaFoldDB" id="A0AA86T3V3"/>
<dbReference type="PROSITE" id="PS51257">
    <property type="entry name" value="PROKAR_LIPOPROTEIN"/>
    <property type="match status" value="1"/>
</dbReference>
<evidence type="ECO:0000313" key="4">
    <source>
        <dbReference type="Proteomes" id="UP001179121"/>
    </source>
</evidence>
<organism evidence="3 4">
    <name type="scientific">Nitrospira tepida</name>
    <dbReference type="NCBI Taxonomy" id="2973512"/>
    <lineage>
        <taxon>Bacteria</taxon>
        <taxon>Pseudomonadati</taxon>
        <taxon>Nitrospirota</taxon>
        <taxon>Nitrospiria</taxon>
        <taxon>Nitrospirales</taxon>
        <taxon>Nitrospiraceae</taxon>
        <taxon>Nitrospira</taxon>
    </lineage>
</organism>
<reference evidence="3" key="1">
    <citation type="submission" date="2022-10" db="EMBL/GenBank/DDBJ databases">
        <authorList>
            <person name="Koch H."/>
        </authorList>
    </citation>
    <scope>NUCLEOTIDE SEQUENCE</scope>
    <source>
        <strain evidence="3">DNF</strain>
    </source>
</reference>
<feature type="signal peptide" evidence="2">
    <location>
        <begin position="1"/>
        <end position="23"/>
    </location>
</feature>
<keyword evidence="4" id="KW-1185">Reference proteome</keyword>
<feature type="compositionally biased region" description="Basic and acidic residues" evidence="1">
    <location>
        <begin position="125"/>
        <end position="138"/>
    </location>
</feature>
<protein>
    <recommendedName>
        <fullName evidence="5">Secreted protein</fullName>
    </recommendedName>
</protein>
<dbReference type="EMBL" id="OX365700">
    <property type="protein sequence ID" value="CAI4031197.1"/>
    <property type="molecule type" value="Genomic_DNA"/>
</dbReference>
<name>A0AA86T3V3_9BACT</name>
<dbReference type="KEGG" id="nti:DNFV4_01625"/>
<feature type="compositionally biased region" description="Polar residues" evidence="1">
    <location>
        <begin position="86"/>
        <end position="105"/>
    </location>
</feature>
<proteinExistence type="predicted"/>
<feature type="region of interest" description="Disordered" evidence="1">
    <location>
        <begin position="27"/>
        <end position="46"/>
    </location>
</feature>
<feature type="chain" id="PRO_5041729338" description="Secreted protein" evidence="2">
    <location>
        <begin position="24"/>
        <end position="138"/>
    </location>
</feature>
<gene>
    <name evidence="3" type="ORF">DNFV4_01625</name>
</gene>
<dbReference type="RefSeq" id="WP_289268142.1">
    <property type="nucleotide sequence ID" value="NZ_OX365700.1"/>
</dbReference>
<keyword evidence="2" id="KW-0732">Signal</keyword>
<evidence type="ECO:0000256" key="2">
    <source>
        <dbReference type="SAM" id="SignalP"/>
    </source>
</evidence>
<accession>A0AA86T3V3</accession>
<sequence length="138" mass="14114">MNRISVRSTVLSSVFLLGLAACATEQGSMTGGSGATPSTGTAVRGGADATGELNACLARIPKDSTAGARMVAEESCRRDEAVRQSIVGTASTKSGDRASSGTQGDTLDACMARIPKDASAGQRMLAEESCKRDQANRQ</sequence>
<evidence type="ECO:0000256" key="1">
    <source>
        <dbReference type="SAM" id="MobiDB-lite"/>
    </source>
</evidence>
<feature type="region of interest" description="Disordered" evidence="1">
    <location>
        <begin position="79"/>
        <end position="138"/>
    </location>
</feature>